<evidence type="ECO:0000313" key="1">
    <source>
        <dbReference type="EMBL" id="KAF2572146.1"/>
    </source>
</evidence>
<comment type="caution">
    <text evidence="1">The sequence shown here is derived from an EMBL/GenBank/DDBJ whole genome shotgun (WGS) entry which is preliminary data.</text>
</comment>
<dbReference type="AlphaFoldDB" id="A0A8S9ISY4"/>
<accession>A0A8S9ISY4</accession>
<protein>
    <submittedName>
        <fullName evidence="1">Uncharacterized protein</fullName>
    </submittedName>
</protein>
<reference evidence="1" key="1">
    <citation type="submission" date="2019-12" db="EMBL/GenBank/DDBJ databases">
        <title>Genome sequencing and annotation of Brassica cretica.</title>
        <authorList>
            <person name="Studholme D.J."/>
            <person name="Sarris P.F."/>
        </authorList>
    </citation>
    <scope>NUCLEOTIDE SEQUENCE</scope>
    <source>
        <strain evidence="1">PFS-102/07</strain>
        <tissue evidence="1">Leaf</tissue>
    </source>
</reference>
<organism evidence="1">
    <name type="scientific">Brassica cretica</name>
    <name type="common">Mustard</name>
    <dbReference type="NCBI Taxonomy" id="69181"/>
    <lineage>
        <taxon>Eukaryota</taxon>
        <taxon>Viridiplantae</taxon>
        <taxon>Streptophyta</taxon>
        <taxon>Embryophyta</taxon>
        <taxon>Tracheophyta</taxon>
        <taxon>Spermatophyta</taxon>
        <taxon>Magnoliopsida</taxon>
        <taxon>eudicotyledons</taxon>
        <taxon>Gunneridae</taxon>
        <taxon>Pentapetalae</taxon>
        <taxon>rosids</taxon>
        <taxon>malvids</taxon>
        <taxon>Brassicales</taxon>
        <taxon>Brassicaceae</taxon>
        <taxon>Brassiceae</taxon>
        <taxon>Brassica</taxon>
    </lineage>
</organism>
<sequence>MRRRFAEEVHTSLIVRRSEFDTILGEEHCRHDENNAIDPARHPPNWTSPARRMAEMVARLIQLGHPPNWTGPAWRMAELVARSVQLGHPSSWTVCFLVPGGVTGSVVAPSLKEITSLPVQSDIPCLKCLVVFELDNPTAPPSSAKL</sequence>
<name>A0A8S9ISY4_BRACR</name>
<gene>
    <name evidence="1" type="ORF">F2Q70_00002577</name>
</gene>
<proteinExistence type="predicted"/>
<dbReference type="EMBL" id="QGKY02001015">
    <property type="protein sequence ID" value="KAF2572146.1"/>
    <property type="molecule type" value="Genomic_DNA"/>
</dbReference>